<sequence length="221" mass="23901">MKLSRRHFLAGGAACAAIPVVTIATTGSEAEPQKENLALVFDQTKCIGCEACSEACREANNVPEGVSRLNIVREGPLGEGDDKHYRFDRQSCVHCETAPCVSVCPTGACIRDEKGVVDVVANKCVGCQYCIAACPYRVRYVDPVTKAVDKCDLCRKTRLKEGRAPACVEACPTKAVVFGDLNDPNSEIVQVLRAKQTYRDKVALGTKPKLYKVPHGKGKVI</sequence>
<keyword evidence="3" id="KW-0677">Repeat</keyword>
<name>A0A1M5X694_9GAMM</name>
<dbReference type="InterPro" id="IPR017896">
    <property type="entry name" value="4Fe4S_Fe-S-bd"/>
</dbReference>
<feature type="domain" description="4Fe-4S ferredoxin-type" evidence="6">
    <location>
        <begin position="37"/>
        <end position="65"/>
    </location>
</feature>
<keyword evidence="1" id="KW-0004">4Fe-4S</keyword>
<dbReference type="AlphaFoldDB" id="A0A1M5X694"/>
<proteinExistence type="predicted"/>
<dbReference type="FunFam" id="3.30.70.20:FF:000014">
    <property type="entry name" value="Cytochrome c nitrite reductase, Fe-S protein"/>
    <property type="match status" value="1"/>
</dbReference>
<dbReference type="RefSeq" id="WP_067661032.1">
    <property type="nucleotide sequence ID" value="NZ_FQXG01000005.1"/>
</dbReference>
<keyword evidence="8" id="KW-1185">Reference proteome</keyword>
<accession>A0A1M5X694</accession>
<dbReference type="InterPro" id="IPR050954">
    <property type="entry name" value="ET_IronSulfur_Cluster-Binding"/>
</dbReference>
<feature type="domain" description="4Fe-4S ferredoxin-type" evidence="6">
    <location>
        <begin position="83"/>
        <end position="114"/>
    </location>
</feature>
<keyword evidence="5" id="KW-0411">Iron-sulfur</keyword>
<dbReference type="PANTHER" id="PTHR43177:SF3">
    <property type="entry name" value="PROTEIN NRFC HOMOLOG"/>
    <property type="match status" value="1"/>
</dbReference>
<evidence type="ECO:0000313" key="7">
    <source>
        <dbReference type="EMBL" id="SHH94733.1"/>
    </source>
</evidence>
<reference evidence="7 8" key="1">
    <citation type="submission" date="2016-11" db="EMBL/GenBank/DDBJ databases">
        <authorList>
            <person name="Jaros S."/>
            <person name="Januszkiewicz K."/>
            <person name="Wedrychowicz H."/>
        </authorList>
    </citation>
    <scope>NUCLEOTIDE SEQUENCE [LARGE SCALE GENOMIC DNA]</scope>
    <source>
        <strain evidence="7 8">DSM 16917</strain>
    </source>
</reference>
<dbReference type="PROSITE" id="PS51318">
    <property type="entry name" value="TAT"/>
    <property type="match status" value="1"/>
</dbReference>
<keyword evidence="4" id="KW-0408">Iron</keyword>
<evidence type="ECO:0000256" key="3">
    <source>
        <dbReference type="ARBA" id="ARBA00022737"/>
    </source>
</evidence>
<dbReference type="Proteomes" id="UP000184268">
    <property type="component" value="Unassembled WGS sequence"/>
</dbReference>
<dbReference type="InterPro" id="IPR006311">
    <property type="entry name" value="TAT_signal"/>
</dbReference>
<dbReference type="Gene3D" id="3.30.70.20">
    <property type="match status" value="2"/>
</dbReference>
<dbReference type="SUPFAM" id="SSF54862">
    <property type="entry name" value="4Fe-4S ferredoxins"/>
    <property type="match status" value="1"/>
</dbReference>
<protein>
    <submittedName>
        <fullName evidence="7">Protein NrfC</fullName>
    </submittedName>
</protein>
<dbReference type="EMBL" id="FQXG01000005">
    <property type="protein sequence ID" value="SHH94733.1"/>
    <property type="molecule type" value="Genomic_DNA"/>
</dbReference>
<evidence type="ECO:0000256" key="4">
    <source>
        <dbReference type="ARBA" id="ARBA00023004"/>
    </source>
</evidence>
<dbReference type="GO" id="GO:0051539">
    <property type="term" value="F:4 iron, 4 sulfur cluster binding"/>
    <property type="evidence" value="ECO:0007669"/>
    <property type="project" value="UniProtKB-KW"/>
</dbReference>
<dbReference type="OrthoDB" id="9779457at2"/>
<evidence type="ECO:0000259" key="6">
    <source>
        <dbReference type="PROSITE" id="PS51379"/>
    </source>
</evidence>
<dbReference type="PROSITE" id="PS00198">
    <property type="entry name" value="4FE4S_FER_1"/>
    <property type="match status" value="1"/>
</dbReference>
<dbReference type="CDD" id="cd10551">
    <property type="entry name" value="PsrB"/>
    <property type="match status" value="1"/>
</dbReference>
<dbReference type="PANTHER" id="PTHR43177">
    <property type="entry name" value="PROTEIN NRFC"/>
    <property type="match status" value="1"/>
</dbReference>
<evidence type="ECO:0000256" key="1">
    <source>
        <dbReference type="ARBA" id="ARBA00022485"/>
    </source>
</evidence>
<dbReference type="GO" id="GO:0046872">
    <property type="term" value="F:metal ion binding"/>
    <property type="evidence" value="ECO:0007669"/>
    <property type="project" value="UniProtKB-KW"/>
</dbReference>
<dbReference type="PROSITE" id="PS51379">
    <property type="entry name" value="4FE4S_FER_2"/>
    <property type="match status" value="3"/>
</dbReference>
<dbReference type="STRING" id="299255.SAMN02745129_3221"/>
<evidence type="ECO:0000256" key="2">
    <source>
        <dbReference type="ARBA" id="ARBA00022723"/>
    </source>
</evidence>
<dbReference type="InterPro" id="IPR017900">
    <property type="entry name" value="4Fe4S_Fe_S_CS"/>
</dbReference>
<evidence type="ECO:0000313" key="8">
    <source>
        <dbReference type="Proteomes" id="UP000184268"/>
    </source>
</evidence>
<gene>
    <name evidence="7" type="ORF">SAMN02745129_3221</name>
</gene>
<dbReference type="Pfam" id="PF13247">
    <property type="entry name" value="Fer4_11"/>
    <property type="match status" value="1"/>
</dbReference>
<keyword evidence="2" id="KW-0479">Metal-binding</keyword>
<evidence type="ECO:0000256" key="5">
    <source>
        <dbReference type="ARBA" id="ARBA00023014"/>
    </source>
</evidence>
<feature type="domain" description="4Fe-4S ferredoxin-type" evidence="6">
    <location>
        <begin position="115"/>
        <end position="144"/>
    </location>
</feature>
<dbReference type="Pfam" id="PF00037">
    <property type="entry name" value="Fer4"/>
    <property type="match status" value="1"/>
</dbReference>
<organism evidence="7 8">
    <name type="scientific">Ferrimonas marina</name>
    <dbReference type="NCBI Taxonomy" id="299255"/>
    <lineage>
        <taxon>Bacteria</taxon>
        <taxon>Pseudomonadati</taxon>
        <taxon>Pseudomonadota</taxon>
        <taxon>Gammaproteobacteria</taxon>
        <taxon>Alteromonadales</taxon>
        <taxon>Ferrimonadaceae</taxon>
        <taxon>Ferrimonas</taxon>
    </lineage>
</organism>